<keyword evidence="4 6" id="KW-1133">Transmembrane helix</keyword>
<dbReference type="OrthoDB" id="1096108at2"/>
<proteinExistence type="predicted"/>
<keyword evidence="5 6" id="KW-0472">Membrane</keyword>
<evidence type="ECO:0000313" key="8">
    <source>
        <dbReference type="Proteomes" id="UP000245533"/>
    </source>
</evidence>
<protein>
    <recommendedName>
        <fullName evidence="9">Lipopolysaccharide export system permease protein</fullName>
    </recommendedName>
</protein>
<dbReference type="AlphaFoldDB" id="A0A316TQX2"/>
<feature type="transmembrane region" description="Helical" evidence="6">
    <location>
        <begin position="381"/>
        <end position="401"/>
    </location>
</feature>
<name>A0A316TQX2_9BACT</name>
<dbReference type="Proteomes" id="UP000245533">
    <property type="component" value="Unassembled WGS sequence"/>
</dbReference>
<keyword evidence="3 6" id="KW-0812">Transmembrane</keyword>
<feature type="transmembrane region" description="Helical" evidence="6">
    <location>
        <begin position="60"/>
        <end position="82"/>
    </location>
</feature>
<dbReference type="PANTHER" id="PTHR33529">
    <property type="entry name" value="SLR0882 PROTEIN-RELATED"/>
    <property type="match status" value="1"/>
</dbReference>
<dbReference type="EMBL" id="QGGB01000005">
    <property type="protein sequence ID" value="PWN07007.1"/>
    <property type="molecule type" value="Genomic_DNA"/>
</dbReference>
<dbReference type="PANTHER" id="PTHR33529:SF6">
    <property type="entry name" value="YJGP_YJGQ FAMILY PERMEASE"/>
    <property type="match status" value="1"/>
</dbReference>
<dbReference type="GO" id="GO:0015920">
    <property type="term" value="P:lipopolysaccharide transport"/>
    <property type="evidence" value="ECO:0007669"/>
    <property type="project" value="TreeGrafter"/>
</dbReference>
<keyword evidence="2" id="KW-1003">Cell membrane</keyword>
<keyword evidence="8" id="KW-1185">Reference proteome</keyword>
<organism evidence="7 8">
    <name type="scientific">Rhodohalobacter mucosus</name>
    <dbReference type="NCBI Taxonomy" id="2079485"/>
    <lineage>
        <taxon>Bacteria</taxon>
        <taxon>Pseudomonadati</taxon>
        <taxon>Balneolota</taxon>
        <taxon>Balneolia</taxon>
        <taxon>Balneolales</taxon>
        <taxon>Balneolaceae</taxon>
        <taxon>Rhodohalobacter</taxon>
    </lineage>
</organism>
<feature type="transmembrane region" description="Helical" evidence="6">
    <location>
        <begin position="20"/>
        <end position="40"/>
    </location>
</feature>
<evidence type="ECO:0000256" key="6">
    <source>
        <dbReference type="SAM" id="Phobius"/>
    </source>
</evidence>
<sequence>MQCMLNSVQKDLLKKHLGPFLFCFFTMMFILLMQFLMLHVDKLVGKGLPIMIVLELIVTNLAYMVVLAVPVAILVSTLMAFGKFSEWNELTAVRAAGINPFKLILPVLIAGTLLFAFTAYFSNLILPEANHKARSLFLDIRMQKPAFDLQESTFYQDLEGYTFLIKEIDAETDSLIDVRVFQAETDGRDRAVVSAERGWLDSPDQFTLSLFLENGSILRYLPGERRDDETVERSFFDRYRMSFDLSDLAFSRSNPDQRSRTDRTMSTEAMLAVVDSLRTERENEYRSFTENVSESDDIPIFSDVGRTLTLGETRELDTLRVYDSEFYSVNQLFNPTLQINSLNRAINAMDSYHADLDRFYTNNNWRTFKIAELLVEVHKKFSIPFACILFVLLGAPIGMLTRNGNIGVAALISSGILTLFFISIIQGEKLADRLLISPMTGMWAVNLVLLTAGVLLTLRVSTSFRLTNLWSRDQ</sequence>
<gene>
    <name evidence="7" type="ORF">DDZ15_06975</name>
</gene>
<evidence type="ECO:0000256" key="2">
    <source>
        <dbReference type="ARBA" id="ARBA00022475"/>
    </source>
</evidence>
<reference evidence="7 8" key="1">
    <citation type="submission" date="2018-05" db="EMBL/GenBank/DDBJ databases">
        <title>Rhodohalobacter halophilus gen. nov., sp. nov., a moderately halophilic member of the family Balneolaceae.</title>
        <authorList>
            <person name="Liu Z.-W."/>
        </authorList>
    </citation>
    <scope>NUCLEOTIDE SEQUENCE [LARGE SCALE GENOMIC DNA]</scope>
    <source>
        <strain evidence="7 8">8A47</strain>
    </source>
</reference>
<dbReference type="Pfam" id="PF03739">
    <property type="entry name" value="LptF_LptG"/>
    <property type="match status" value="1"/>
</dbReference>
<comment type="caution">
    <text evidence="7">The sequence shown here is derived from an EMBL/GenBank/DDBJ whole genome shotgun (WGS) entry which is preliminary data.</text>
</comment>
<evidence type="ECO:0000256" key="3">
    <source>
        <dbReference type="ARBA" id="ARBA00022692"/>
    </source>
</evidence>
<evidence type="ECO:0000313" key="7">
    <source>
        <dbReference type="EMBL" id="PWN07007.1"/>
    </source>
</evidence>
<evidence type="ECO:0000256" key="5">
    <source>
        <dbReference type="ARBA" id="ARBA00023136"/>
    </source>
</evidence>
<comment type="subcellular location">
    <subcellularLocation>
        <location evidence="1">Cell membrane</location>
        <topology evidence="1">Multi-pass membrane protein</topology>
    </subcellularLocation>
</comment>
<evidence type="ECO:0000256" key="1">
    <source>
        <dbReference type="ARBA" id="ARBA00004651"/>
    </source>
</evidence>
<dbReference type="InterPro" id="IPR005495">
    <property type="entry name" value="LptG/LptF_permease"/>
</dbReference>
<evidence type="ECO:0000256" key="4">
    <source>
        <dbReference type="ARBA" id="ARBA00022989"/>
    </source>
</evidence>
<feature type="transmembrane region" description="Helical" evidence="6">
    <location>
        <begin position="408"/>
        <end position="427"/>
    </location>
</feature>
<accession>A0A316TQX2</accession>
<dbReference type="GO" id="GO:0043190">
    <property type="term" value="C:ATP-binding cassette (ABC) transporter complex"/>
    <property type="evidence" value="ECO:0007669"/>
    <property type="project" value="TreeGrafter"/>
</dbReference>
<evidence type="ECO:0008006" key="9">
    <source>
        <dbReference type="Google" id="ProtNLM"/>
    </source>
</evidence>
<feature type="transmembrane region" description="Helical" evidence="6">
    <location>
        <begin position="439"/>
        <end position="458"/>
    </location>
</feature>
<feature type="transmembrane region" description="Helical" evidence="6">
    <location>
        <begin position="103"/>
        <end position="126"/>
    </location>
</feature>